<dbReference type="AlphaFoldDB" id="A0A517MP53"/>
<accession>A0A517MP53</accession>
<dbReference type="InterPro" id="IPR050738">
    <property type="entry name" value="Sulfatase"/>
</dbReference>
<dbReference type="Gene3D" id="3.30.1120.10">
    <property type="match status" value="1"/>
</dbReference>
<dbReference type="KEGG" id="rml:FF011L_54780"/>
<dbReference type="SUPFAM" id="SSF53649">
    <property type="entry name" value="Alkaline phosphatase-like"/>
    <property type="match status" value="1"/>
</dbReference>
<reference evidence="3 4" key="1">
    <citation type="submission" date="2019-02" db="EMBL/GenBank/DDBJ databases">
        <title>Deep-cultivation of Planctomycetes and their phenomic and genomic characterization uncovers novel biology.</title>
        <authorList>
            <person name="Wiegand S."/>
            <person name="Jogler M."/>
            <person name="Boedeker C."/>
            <person name="Pinto D."/>
            <person name="Vollmers J."/>
            <person name="Rivas-Marin E."/>
            <person name="Kohn T."/>
            <person name="Peeters S.H."/>
            <person name="Heuer A."/>
            <person name="Rast P."/>
            <person name="Oberbeckmann S."/>
            <person name="Bunk B."/>
            <person name="Jeske O."/>
            <person name="Meyerdierks A."/>
            <person name="Storesund J.E."/>
            <person name="Kallscheuer N."/>
            <person name="Luecker S."/>
            <person name="Lage O.M."/>
            <person name="Pohl T."/>
            <person name="Merkel B.J."/>
            <person name="Hornburger P."/>
            <person name="Mueller R.-W."/>
            <person name="Bruemmer F."/>
            <person name="Labrenz M."/>
            <person name="Spormann A.M."/>
            <person name="Op den Camp H."/>
            <person name="Overmann J."/>
            <person name="Amann R."/>
            <person name="Jetten M.S.M."/>
            <person name="Mascher T."/>
            <person name="Medema M.H."/>
            <person name="Devos D.P."/>
            <person name="Kaster A.-K."/>
            <person name="Ovreas L."/>
            <person name="Rohde M."/>
            <person name="Galperin M.Y."/>
            <person name="Jogler C."/>
        </authorList>
    </citation>
    <scope>NUCLEOTIDE SEQUENCE [LARGE SCALE GENOMIC DNA]</scope>
    <source>
        <strain evidence="3 4">FF011L</strain>
    </source>
</reference>
<dbReference type="EC" id="3.1.6.1" evidence="3"/>
<dbReference type="InterPro" id="IPR017850">
    <property type="entry name" value="Alkaline_phosphatase_core_sf"/>
</dbReference>
<name>A0A517MP53_9BACT</name>
<feature type="domain" description="Sulfatase N-terminal" evidence="2">
    <location>
        <begin position="34"/>
        <end position="363"/>
    </location>
</feature>
<evidence type="ECO:0000259" key="2">
    <source>
        <dbReference type="Pfam" id="PF00884"/>
    </source>
</evidence>
<comment type="similarity">
    <text evidence="1">Belongs to the sulfatase family.</text>
</comment>
<dbReference type="OrthoDB" id="9783154at2"/>
<dbReference type="Gene3D" id="3.40.720.10">
    <property type="entry name" value="Alkaline Phosphatase, subunit A"/>
    <property type="match status" value="1"/>
</dbReference>
<gene>
    <name evidence="3" type="ORF">FF011L_54780</name>
</gene>
<organism evidence="3 4">
    <name type="scientific">Roseimaritima multifibrata</name>
    <dbReference type="NCBI Taxonomy" id="1930274"/>
    <lineage>
        <taxon>Bacteria</taxon>
        <taxon>Pseudomonadati</taxon>
        <taxon>Planctomycetota</taxon>
        <taxon>Planctomycetia</taxon>
        <taxon>Pirellulales</taxon>
        <taxon>Pirellulaceae</taxon>
        <taxon>Roseimaritima</taxon>
    </lineage>
</organism>
<proteinExistence type="inferred from homology"/>
<evidence type="ECO:0000313" key="3">
    <source>
        <dbReference type="EMBL" id="QDS96666.1"/>
    </source>
</evidence>
<dbReference type="PANTHER" id="PTHR42693">
    <property type="entry name" value="ARYLSULFATASE FAMILY MEMBER"/>
    <property type="match status" value="1"/>
</dbReference>
<protein>
    <submittedName>
        <fullName evidence="3">Arylsulfatase</fullName>
        <ecNumber evidence="3">3.1.6.1</ecNumber>
    </submittedName>
</protein>
<evidence type="ECO:0000256" key="1">
    <source>
        <dbReference type="ARBA" id="ARBA00008779"/>
    </source>
</evidence>
<dbReference type="RefSeq" id="WP_145354771.1">
    <property type="nucleotide sequence ID" value="NZ_CP036262.1"/>
</dbReference>
<dbReference type="EMBL" id="CP036262">
    <property type="protein sequence ID" value="QDS96666.1"/>
    <property type="molecule type" value="Genomic_DNA"/>
</dbReference>
<keyword evidence="4" id="KW-1185">Reference proteome</keyword>
<dbReference type="Pfam" id="PF00884">
    <property type="entry name" value="Sulfatase"/>
    <property type="match status" value="1"/>
</dbReference>
<dbReference type="Proteomes" id="UP000320672">
    <property type="component" value="Chromosome"/>
</dbReference>
<evidence type="ECO:0000313" key="4">
    <source>
        <dbReference type="Proteomes" id="UP000320672"/>
    </source>
</evidence>
<dbReference type="PANTHER" id="PTHR42693:SF33">
    <property type="entry name" value="ARYLSULFATASE"/>
    <property type="match status" value="1"/>
</dbReference>
<sequence>MISIEFGSRFYRLFFSLVAISVFSHSASADDRRPNVLTVFIDDMGWSDLSCFGGTVTETKQIDQLASEGLRFTNFYVNSPICSPSRVALTTGQYPQRWRISSYLARREANRKRGMDQWLDPSAPSLPRELQKAGYATGHFGKWHMGGQRDVGEAPLISEYGFDASLTNFEGLGPRVLPLKDAYDGKPPAPHDLGSANLGRGPIRWEDRSQVTAAFVTDALEFIDQAEADGKPFFVNLWPDDVHSPFFPPADLRAETDQSKRALYYAVLEAMDTQLGKLFERIRSDEKLRDNTIILIASDNGPEEGVGACTPLRGFKTLLYEGGVRSPLIVWAPGWLAAGKEGTTNSDSILSALDLNRSLYALTSVSPPEAIDLDGEDLSGTLLGNDQASRIEPLFWRRPPDRPGTKEDPNPDLAVRDGRWKFYVNYDGSAPQLFDLDRDVEETNSVAVQNPEQVERLQKLVMEWNQTLPVDAGDQQRFTNER</sequence>
<dbReference type="GO" id="GO:0004065">
    <property type="term" value="F:arylsulfatase activity"/>
    <property type="evidence" value="ECO:0007669"/>
    <property type="project" value="UniProtKB-EC"/>
</dbReference>
<dbReference type="InterPro" id="IPR000917">
    <property type="entry name" value="Sulfatase_N"/>
</dbReference>
<keyword evidence="3" id="KW-0378">Hydrolase</keyword>